<dbReference type="EMBL" id="BGZK01000043">
    <property type="protein sequence ID" value="GBP10868.1"/>
    <property type="molecule type" value="Genomic_DNA"/>
</dbReference>
<evidence type="ECO:0000313" key="8">
    <source>
        <dbReference type="EMBL" id="GBP10868.1"/>
    </source>
</evidence>
<feature type="compositionally biased region" description="Basic and acidic residues" evidence="6">
    <location>
        <begin position="311"/>
        <end position="344"/>
    </location>
</feature>
<feature type="region of interest" description="Disordered" evidence="6">
    <location>
        <begin position="258"/>
        <end position="555"/>
    </location>
</feature>
<feature type="compositionally biased region" description="Basic and acidic residues" evidence="6">
    <location>
        <begin position="463"/>
        <end position="490"/>
    </location>
</feature>
<feature type="compositionally biased region" description="Basic and acidic residues" evidence="6">
    <location>
        <begin position="533"/>
        <end position="552"/>
    </location>
</feature>
<dbReference type="InterPro" id="IPR011009">
    <property type="entry name" value="Kinase-like_dom_sf"/>
</dbReference>
<evidence type="ECO:0000256" key="4">
    <source>
        <dbReference type="ARBA" id="ARBA00022777"/>
    </source>
</evidence>
<dbReference type="Proteomes" id="UP000299102">
    <property type="component" value="Unassembled WGS sequence"/>
</dbReference>
<feature type="compositionally biased region" description="Polar residues" evidence="6">
    <location>
        <begin position="298"/>
        <end position="310"/>
    </location>
</feature>
<dbReference type="PROSITE" id="PS50011">
    <property type="entry name" value="PROTEIN_KINASE_DOM"/>
    <property type="match status" value="1"/>
</dbReference>
<organism evidence="8 9">
    <name type="scientific">Eumeta variegata</name>
    <name type="common">Bagworm moth</name>
    <name type="synonym">Eumeta japonica</name>
    <dbReference type="NCBI Taxonomy" id="151549"/>
    <lineage>
        <taxon>Eukaryota</taxon>
        <taxon>Metazoa</taxon>
        <taxon>Ecdysozoa</taxon>
        <taxon>Arthropoda</taxon>
        <taxon>Hexapoda</taxon>
        <taxon>Insecta</taxon>
        <taxon>Pterygota</taxon>
        <taxon>Neoptera</taxon>
        <taxon>Endopterygota</taxon>
        <taxon>Lepidoptera</taxon>
        <taxon>Glossata</taxon>
        <taxon>Ditrysia</taxon>
        <taxon>Tineoidea</taxon>
        <taxon>Psychidae</taxon>
        <taxon>Oiketicinae</taxon>
        <taxon>Eumeta</taxon>
    </lineage>
</organism>
<keyword evidence="9" id="KW-1185">Reference proteome</keyword>
<dbReference type="GO" id="GO:0005524">
    <property type="term" value="F:ATP binding"/>
    <property type="evidence" value="ECO:0007669"/>
    <property type="project" value="UniProtKB-KW"/>
</dbReference>
<feature type="domain" description="Protein kinase" evidence="7">
    <location>
        <begin position="571"/>
        <end position="634"/>
    </location>
</feature>
<dbReference type="OrthoDB" id="647at2759"/>
<feature type="compositionally biased region" description="Low complexity" evidence="6">
    <location>
        <begin position="491"/>
        <end position="504"/>
    </location>
</feature>
<keyword evidence="5" id="KW-0067">ATP-binding</keyword>
<dbReference type="AlphaFoldDB" id="A0A4C1TBP3"/>
<proteinExistence type="predicted"/>
<accession>A0A4C1TBP3</accession>
<evidence type="ECO:0000256" key="1">
    <source>
        <dbReference type="ARBA" id="ARBA00022527"/>
    </source>
</evidence>
<dbReference type="GO" id="GO:0004674">
    <property type="term" value="F:protein serine/threonine kinase activity"/>
    <property type="evidence" value="ECO:0007669"/>
    <property type="project" value="UniProtKB-KW"/>
</dbReference>
<keyword evidence="3" id="KW-0547">Nucleotide-binding</keyword>
<evidence type="ECO:0000259" key="7">
    <source>
        <dbReference type="PROSITE" id="PS50011"/>
    </source>
</evidence>
<keyword evidence="1" id="KW-0723">Serine/threonine-protein kinase</keyword>
<dbReference type="InterPro" id="IPR000719">
    <property type="entry name" value="Prot_kinase_dom"/>
</dbReference>
<dbReference type="GO" id="GO:0007346">
    <property type="term" value="P:regulation of mitotic cell cycle"/>
    <property type="evidence" value="ECO:0007669"/>
    <property type="project" value="TreeGrafter"/>
</dbReference>
<feature type="compositionally biased region" description="Basic and acidic residues" evidence="6">
    <location>
        <begin position="351"/>
        <end position="374"/>
    </location>
</feature>
<dbReference type="PANTHER" id="PTHR24056:SF107">
    <property type="entry name" value="CYCLIN-DEPENDENT KINASE 11A-RELATED"/>
    <property type="match status" value="1"/>
</dbReference>
<feature type="compositionally biased region" description="Acidic residues" evidence="6">
    <location>
        <begin position="68"/>
        <end position="80"/>
    </location>
</feature>
<dbReference type="PANTHER" id="PTHR24056">
    <property type="entry name" value="CELL DIVISION PROTEIN KINASE"/>
    <property type="match status" value="1"/>
</dbReference>
<dbReference type="GO" id="GO:0005634">
    <property type="term" value="C:nucleus"/>
    <property type="evidence" value="ECO:0007669"/>
    <property type="project" value="TreeGrafter"/>
</dbReference>
<evidence type="ECO:0000256" key="2">
    <source>
        <dbReference type="ARBA" id="ARBA00022679"/>
    </source>
</evidence>
<evidence type="ECO:0000256" key="3">
    <source>
        <dbReference type="ARBA" id="ARBA00022741"/>
    </source>
</evidence>
<dbReference type="SUPFAM" id="SSF56112">
    <property type="entry name" value="Protein kinase-like (PK-like)"/>
    <property type="match status" value="1"/>
</dbReference>
<protein>
    <recommendedName>
        <fullName evidence="7">Protein kinase domain-containing protein</fullName>
    </recommendedName>
</protein>
<keyword evidence="2" id="KW-0808">Transferase</keyword>
<evidence type="ECO:0000256" key="5">
    <source>
        <dbReference type="ARBA" id="ARBA00022840"/>
    </source>
</evidence>
<comment type="caution">
    <text evidence="8">The sequence shown here is derived from an EMBL/GenBank/DDBJ whole genome shotgun (WGS) entry which is preliminary data.</text>
</comment>
<dbReference type="Gene3D" id="3.30.200.20">
    <property type="entry name" value="Phosphorylase Kinase, domain 1"/>
    <property type="match status" value="1"/>
</dbReference>
<feature type="compositionally biased region" description="Basic and acidic residues" evidence="6">
    <location>
        <begin position="258"/>
        <end position="296"/>
    </location>
</feature>
<name>A0A4C1TBP3_EUMVA</name>
<feature type="compositionally biased region" description="Basic residues" evidence="6">
    <location>
        <begin position="375"/>
        <end position="384"/>
    </location>
</feature>
<gene>
    <name evidence="8" type="ORF">EVAR_5449_1</name>
</gene>
<feature type="compositionally biased region" description="Basic and acidic residues" evidence="6">
    <location>
        <begin position="124"/>
        <end position="140"/>
    </location>
</feature>
<evidence type="ECO:0000256" key="6">
    <source>
        <dbReference type="SAM" id="MobiDB-lite"/>
    </source>
</evidence>
<feature type="compositionally biased region" description="Basic residues" evidence="6">
    <location>
        <begin position="95"/>
        <end position="109"/>
    </location>
</feature>
<keyword evidence="4" id="KW-0418">Kinase</keyword>
<evidence type="ECO:0000313" key="9">
    <source>
        <dbReference type="Proteomes" id="UP000299102"/>
    </source>
</evidence>
<dbReference type="STRING" id="151549.A0A4C1TBP3"/>
<dbReference type="InterPro" id="IPR050108">
    <property type="entry name" value="CDK"/>
</dbReference>
<sequence>MQFLRNICGVSLKDRCKNSDLRKQCGLKEDIVTRVEKDLTCVYLNVKMSNYDDEQSEDGELARSPTQDEMDFSLSDEDRDPDSLVIKPPQAVIRPSHRERKAHKRSGKDRHRDTSRKEKKHVYRDRDKPDKNKRDLGKNVDREEIGKDIYRKKPYYRDEDEYRENDVREKDVYRDINKEREIYREKETYRDRDRDHYREMYRQSVTYRSREISRQKDSCREKAIYKDRDVQREREMHVSRDRQVRYVEVERKQRLEPDRIESKLRLIAEDSHSLNYSEKENRSRSSGDKELEDLRSRLISNRMSKEFQSQESKRQPEYYNQESKRQSDKNNSKPDRSSNLDKHHQERRRKLVEAEREIEKRKYEARSELEARREERRKRGKKRSVSPQEETLNKKNKTEQSPTFVEAIVTVSDASDVEIKSESPQSEQEEGEHSQSETEDESSVTNSESDDNSKSEEEDEKEGDEKSDKEESDTEKKMETEEEVDKKEKSQSPSNKSKSRSPASNESKRSHSRSRSRSHSFSPPPPGENGKSGTEDERNKDDEERKIDEEKINSLPPYYPALQGCRSVEEFQCLNRIEEGTYGVVYRARDKTTEEIVALKRLKMEKEKEGFPITSLREINTLLKVEDHICFDMY</sequence>
<reference evidence="8 9" key="1">
    <citation type="journal article" date="2019" name="Commun. Biol.">
        <title>The bagworm genome reveals a unique fibroin gene that provides high tensile strength.</title>
        <authorList>
            <person name="Kono N."/>
            <person name="Nakamura H."/>
            <person name="Ohtoshi R."/>
            <person name="Tomita M."/>
            <person name="Numata K."/>
            <person name="Arakawa K."/>
        </authorList>
    </citation>
    <scope>NUCLEOTIDE SEQUENCE [LARGE SCALE GENOMIC DNA]</scope>
</reference>
<feature type="region of interest" description="Disordered" evidence="6">
    <location>
        <begin position="52"/>
        <end position="140"/>
    </location>
</feature>